<dbReference type="GO" id="GO:0015031">
    <property type="term" value="P:protein transport"/>
    <property type="evidence" value="ECO:0007669"/>
    <property type="project" value="InterPro"/>
</dbReference>
<dbReference type="HOGENOM" id="CLU_037652_2_0_1"/>
<dbReference type="Proteomes" id="UP000054018">
    <property type="component" value="Unassembled WGS sequence"/>
</dbReference>
<evidence type="ECO:0000256" key="3">
    <source>
        <dbReference type="SAM" id="MobiDB-lite"/>
    </source>
</evidence>
<dbReference type="Gene3D" id="1.20.1260.60">
    <property type="entry name" value="Vacuolar protein sorting-associated protein Ist1"/>
    <property type="match status" value="1"/>
</dbReference>
<dbReference type="Pfam" id="PF03398">
    <property type="entry name" value="Ist1"/>
    <property type="match status" value="1"/>
</dbReference>
<dbReference type="OrthoDB" id="29853at2759"/>
<organism evidence="4 5">
    <name type="scientific">Pisolithus microcarpus 441</name>
    <dbReference type="NCBI Taxonomy" id="765257"/>
    <lineage>
        <taxon>Eukaryota</taxon>
        <taxon>Fungi</taxon>
        <taxon>Dikarya</taxon>
        <taxon>Basidiomycota</taxon>
        <taxon>Agaricomycotina</taxon>
        <taxon>Agaricomycetes</taxon>
        <taxon>Agaricomycetidae</taxon>
        <taxon>Boletales</taxon>
        <taxon>Sclerodermatineae</taxon>
        <taxon>Pisolithaceae</taxon>
        <taxon>Pisolithus</taxon>
    </lineage>
</organism>
<reference evidence="4 5" key="1">
    <citation type="submission" date="2014-04" db="EMBL/GenBank/DDBJ databases">
        <authorList>
            <consortium name="DOE Joint Genome Institute"/>
            <person name="Kuo A."/>
            <person name="Kohler A."/>
            <person name="Costa M.D."/>
            <person name="Nagy L.G."/>
            <person name="Floudas D."/>
            <person name="Copeland A."/>
            <person name="Barry K.W."/>
            <person name="Cichocki N."/>
            <person name="Veneault-Fourrey C."/>
            <person name="LaButti K."/>
            <person name="Lindquist E.A."/>
            <person name="Lipzen A."/>
            <person name="Lundell T."/>
            <person name="Morin E."/>
            <person name="Murat C."/>
            <person name="Sun H."/>
            <person name="Tunlid A."/>
            <person name="Henrissat B."/>
            <person name="Grigoriev I.V."/>
            <person name="Hibbett D.S."/>
            <person name="Martin F."/>
            <person name="Nordberg H.P."/>
            <person name="Cantor M.N."/>
            <person name="Hua S.X."/>
        </authorList>
    </citation>
    <scope>NUCLEOTIDE SEQUENCE [LARGE SCALE GENOMIC DNA]</scope>
    <source>
        <strain evidence="4 5">441</strain>
    </source>
</reference>
<keyword evidence="2" id="KW-0175">Coiled coil</keyword>
<name>A0A0C9ZL21_9AGAM</name>
<reference evidence="5" key="2">
    <citation type="submission" date="2015-01" db="EMBL/GenBank/DDBJ databases">
        <title>Evolutionary Origins and Diversification of the Mycorrhizal Mutualists.</title>
        <authorList>
            <consortium name="DOE Joint Genome Institute"/>
            <consortium name="Mycorrhizal Genomics Consortium"/>
            <person name="Kohler A."/>
            <person name="Kuo A."/>
            <person name="Nagy L.G."/>
            <person name="Floudas D."/>
            <person name="Copeland A."/>
            <person name="Barry K.W."/>
            <person name="Cichocki N."/>
            <person name="Veneault-Fourrey C."/>
            <person name="LaButti K."/>
            <person name="Lindquist E.A."/>
            <person name="Lipzen A."/>
            <person name="Lundell T."/>
            <person name="Morin E."/>
            <person name="Murat C."/>
            <person name="Riley R."/>
            <person name="Ohm R."/>
            <person name="Sun H."/>
            <person name="Tunlid A."/>
            <person name="Henrissat B."/>
            <person name="Grigoriev I.V."/>
            <person name="Hibbett D.S."/>
            <person name="Martin F."/>
        </authorList>
    </citation>
    <scope>NUCLEOTIDE SEQUENCE [LARGE SCALE GENOMIC DNA]</scope>
    <source>
        <strain evidence="5">441</strain>
    </source>
</reference>
<proteinExistence type="inferred from homology"/>
<dbReference type="PANTHER" id="PTHR12161">
    <property type="entry name" value="IST1 FAMILY MEMBER"/>
    <property type="match status" value="1"/>
</dbReference>
<feature type="coiled-coil region" evidence="2">
    <location>
        <begin position="19"/>
        <end position="46"/>
    </location>
</feature>
<evidence type="ECO:0000313" key="4">
    <source>
        <dbReference type="EMBL" id="KIK30051.1"/>
    </source>
</evidence>
<comment type="similarity">
    <text evidence="1">Belongs to the IST1 family.</text>
</comment>
<dbReference type="PANTHER" id="PTHR12161:SF5">
    <property type="entry name" value="IST1 HOMOLOG"/>
    <property type="match status" value="1"/>
</dbReference>
<protein>
    <recommendedName>
        <fullName evidence="6">IST1 homolog</fullName>
    </recommendedName>
</protein>
<gene>
    <name evidence="4" type="ORF">PISMIDRAFT_671079</name>
</gene>
<keyword evidence="5" id="KW-1185">Reference proteome</keyword>
<dbReference type="FunFam" id="1.20.1260.60:FF:000002">
    <property type="entry name" value="Vacuolar protein sorting-associated protein IST1"/>
    <property type="match status" value="1"/>
</dbReference>
<dbReference type="AlphaFoldDB" id="A0A0C9ZL21"/>
<feature type="region of interest" description="Disordered" evidence="3">
    <location>
        <begin position="183"/>
        <end position="249"/>
    </location>
</feature>
<evidence type="ECO:0000256" key="1">
    <source>
        <dbReference type="ARBA" id="ARBA00005536"/>
    </source>
</evidence>
<evidence type="ECO:0008006" key="6">
    <source>
        <dbReference type="Google" id="ProtNLM"/>
    </source>
</evidence>
<dbReference type="InterPro" id="IPR005061">
    <property type="entry name" value="Ist1"/>
</dbReference>
<evidence type="ECO:0000256" key="2">
    <source>
        <dbReference type="SAM" id="Coils"/>
    </source>
</evidence>
<evidence type="ECO:0000313" key="5">
    <source>
        <dbReference type="Proteomes" id="UP000054018"/>
    </source>
</evidence>
<dbReference type="EMBL" id="KN833687">
    <property type="protein sequence ID" value="KIK30051.1"/>
    <property type="molecule type" value="Genomic_DNA"/>
</dbReference>
<feature type="non-terminal residue" evidence="4">
    <location>
        <position position="265"/>
    </location>
</feature>
<dbReference type="STRING" id="765257.A0A0C9ZL21"/>
<dbReference type="InterPro" id="IPR042277">
    <property type="entry name" value="IST1-like"/>
</dbReference>
<accession>A0A0C9ZL21</accession>
<sequence length="265" mass="29282">MPSTTWSTTKAKLQLSLSVQRLRTLQQKKEAQAKSARRDIALLLEKGKIESARVKVEALINEDVTLELLELLELYCELLIARFGLFDQSTREPDPGISEGVCAIIYAAPRTEVKELQILRELLMHKYGREFSIGVMENRQGCVSDRVMKKLVVETPLPTLVEAYLTEIAKGYGMNWSSLATKAEASEGTSSKDPAPTAPEGQQSGQLPAYSEDGSKGEAPGGPDASSTEEVLNEKRTPTIPSIPEYGLEDDFEALTRRFQALKKH</sequence>